<protein>
    <submittedName>
        <fullName evidence="1">Uncharacterized protein</fullName>
    </submittedName>
</protein>
<reference evidence="1" key="1">
    <citation type="journal article" date="2021" name="Sci. Rep.">
        <title>Diploid genomic architecture of Nitzschia inconspicua, an elite biomass production diatom.</title>
        <authorList>
            <person name="Oliver A."/>
            <person name="Podell S."/>
            <person name="Pinowska A."/>
            <person name="Traller J.C."/>
            <person name="Smith S.R."/>
            <person name="McClure R."/>
            <person name="Beliaev A."/>
            <person name="Bohutskyi P."/>
            <person name="Hill E.A."/>
            <person name="Rabines A."/>
            <person name="Zheng H."/>
            <person name="Allen L.Z."/>
            <person name="Kuo A."/>
            <person name="Grigoriev I.V."/>
            <person name="Allen A.E."/>
            <person name="Hazlebeck D."/>
            <person name="Allen E.E."/>
        </authorList>
    </citation>
    <scope>NUCLEOTIDE SEQUENCE</scope>
    <source>
        <strain evidence="1">Hildebrandi</strain>
    </source>
</reference>
<dbReference type="OrthoDB" id="55634at2759"/>
<reference evidence="1" key="2">
    <citation type="submission" date="2021-04" db="EMBL/GenBank/DDBJ databases">
        <authorList>
            <person name="Podell S."/>
        </authorList>
    </citation>
    <scope>NUCLEOTIDE SEQUENCE</scope>
    <source>
        <strain evidence="1">Hildebrandi</strain>
    </source>
</reference>
<gene>
    <name evidence="1" type="ORF">IV203_010196</name>
</gene>
<dbReference type="AlphaFoldDB" id="A0A9K3KX55"/>
<dbReference type="Proteomes" id="UP000693970">
    <property type="component" value="Unassembled WGS sequence"/>
</dbReference>
<keyword evidence="2" id="KW-1185">Reference proteome</keyword>
<name>A0A9K3KX55_9STRA</name>
<evidence type="ECO:0000313" key="1">
    <source>
        <dbReference type="EMBL" id="KAG7350836.1"/>
    </source>
</evidence>
<proteinExistence type="predicted"/>
<organism evidence="1 2">
    <name type="scientific">Nitzschia inconspicua</name>
    <dbReference type="NCBI Taxonomy" id="303405"/>
    <lineage>
        <taxon>Eukaryota</taxon>
        <taxon>Sar</taxon>
        <taxon>Stramenopiles</taxon>
        <taxon>Ochrophyta</taxon>
        <taxon>Bacillariophyta</taxon>
        <taxon>Bacillariophyceae</taxon>
        <taxon>Bacillariophycidae</taxon>
        <taxon>Bacillariales</taxon>
        <taxon>Bacillariaceae</taxon>
        <taxon>Nitzschia</taxon>
    </lineage>
</organism>
<comment type="caution">
    <text evidence="1">The sequence shown here is derived from an EMBL/GenBank/DDBJ whole genome shotgun (WGS) entry which is preliminary data.</text>
</comment>
<dbReference type="EMBL" id="JAGRRH010000018">
    <property type="protein sequence ID" value="KAG7350836.1"/>
    <property type="molecule type" value="Genomic_DNA"/>
</dbReference>
<sequence>MPLTKSQSAQALEYVLKNVFNLDDEDILRESLKHHGVTSIYDLIFMKKEDVDRLTYAEEIDGVKQRVPIPWGKGQIINVFLDYLFYKEETGDSIDGKWTEIEKDDFNQFRTNTSYLRAGSWPKTVYLSSNL</sequence>
<accession>A0A9K3KX55</accession>
<evidence type="ECO:0000313" key="2">
    <source>
        <dbReference type="Proteomes" id="UP000693970"/>
    </source>
</evidence>